<accession>A0ABW3YWK3</accession>
<organism evidence="2 3">
    <name type="scientific">Mycoplana ramosa</name>
    <name type="common">Mycoplana bullata</name>
    <dbReference type="NCBI Taxonomy" id="40837"/>
    <lineage>
        <taxon>Bacteria</taxon>
        <taxon>Pseudomonadati</taxon>
        <taxon>Pseudomonadota</taxon>
        <taxon>Alphaproteobacteria</taxon>
        <taxon>Hyphomicrobiales</taxon>
        <taxon>Rhizobiaceae</taxon>
        <taxon>Mycoplana</taxon>
    </lineage>
</organism>
<evidence type="ECO:0000313" key="3">
    <source>
        <dbReference type="Proteomes" id="UP001597173"/>
    </source>
</evidence>
<dbReference type="Proteomes" id="UP001597173">
    <property type="component" value="Unassembled WGS sequence"/>
</dbReference>
<proteinExistence type="predicted"/>
<dbReference type="RefSeq" id="WP_374838483.1">
    <property type="nucleotide sequence ID" value="NZ_JBHEEW010000007.1"/>
</dbReference>
<evidence type="ECO:0000313" key="2">
    <source>
        <dbReference type="EMBL" id="MFD1328295.1"/>
    </source>
</evidence>
<protein>
    <submittedName>
        <fullName evidence="2">Uncharacterized protein</fullName>
    </submittedName>
</protein>
<sequence>MANVTVKLSRSYQAHEGAFDSVTLREPTYKDIFMDGLGEPQQWQPGPHGSAVLITLPDVVDGYVQKLAVKPTAEELTGLGARDAVALQKAVLDFFREPPEPAKTPTGSSSDSAGTQAGSSR</sequence>
<name>A0ABW3YWK3_MYCRA</name>
<feature type="compositionally biased region" description="Polar residues" evidence="1">
    <location>
        <begin position="105"/>
        <end position="121"/>
    </location>
</feature>
<comment type="caution">
    <text evidence="2">The sequence shown here is derived from an EMBL/GenBank/DDBJ whole genome shotgun (WGS) entry which is preliminary data.</text>
</comment>
<keyword evidence="3" id="KW-1185">Reference proteome</keyword>
<evidence type="ECO:0000256" key="1">
    <source>
        <dbReference type="SAM" id="MobiDB-lite"/>
    </source>
</evidence>
<dbReference type="EMBL" id="JBHTNF010000005">
    <property type="protein sequence ID" value="MFD1328295.1"/>
    <property type="molecule type" value="Genomic_DNA"/>
</dbReference>
<feature type="region of interest" description="Disordered" evidence="1">
    <location>
        <begin position="96"/>
        <end position="121"/>
    </location>
</feature>
<reference evidence="3" key="1">
    <citation type="journal article" date="2019" name="Int. J. Syst. Evol. Microbiol.">
        <title>The Global Catalogue of Microorganisms (GCM) 10K type strain sequencing project: providing services to taxonomists for standard genome sequencing and annotation.</title>
        <authorList>
            <consortium name="The Broad Institute Genomics Platform"/>
            <consortium name="The Broad Institute Genome Sequencing Center for Infectious Disease"/>
            <person name="Wu L."/>
            <person name="Ma J."/>
        </authorList>
    </citation>
    <scope>NUCLEOTIDE SEQUENCE [LARGE SCALE GENOMIC DNA]</scope>
    <source>
        <strain evidence="3">CCUG 55609</strain>
    </source>
</reference>
<gene>
    <name evidence="2" type="ORF">ACFQ33_10370</name>
</gene>